<sequence>MFQSPRYDSIFDLEMGNVIKNEIIELDRPMDRKAKKENKRPKDETLRLEVENGACKEGIMPANYDDGCESASVMPEMQRLYFHEL</sequence>
<evidence type="ECO:0000313" key="2">
    <source>
        <dbReference type="Proteomes" id="UP001056120"/>
    </source>
</evidence>
<dbReference type="Proteomes" id="UP001056120">
    <property type="component" value="Linkage Group LG05"/>
</dbReference>
<keyword evidence="2" id="KW-1185">Reference proteome</keyword>
<comment type="caution">
    <text evidence="1">The sequence shown here is derived from an EMBL/GenBank/DDBJ whole genome shotgun (WGS) entry which is preliminary data.</text>
</comment>
<name>A0ACB9J6G9_9ASTR</name>
<dbReference type="EMBL" id="CM042022">
    <property type="protein sequence ID" value="KAI3815180.1"/>
    <property type="molecule type" value="Genomic_DNA"/>
</dbReference>
<protein>
    <submittedName>
        <fullName evidence="1">Uncharacterized protein</fullName>
    </submittedName>
</protein>
<proteinExistence type="predicted"/>
<reference evidence="1 2" key="2">
    <citation type="journal article" date="2022" name="Mol. Ecol. Resour.">
        <title>The genomes of chicory, endive, great burdock and yacon provide insights into Asteraceae paleo-polyploidization history and plant inulin production.</title>
        <authorList>
            <person name="Fan W."/>
            <person name="Wang S."/>
            <person name="Wang H."/>
            <person name="Wang A."/>
            <person name="Jiang F."/>
            <person name="Liu H."/>
            <person name="Zhao H."/>
            <person name="Xu D."/>
            <person name="Zhang Y."/>
        </authorList>
    </citation>
    <scope>NUCLEOTIDE SEQUENCE [LARGE SCALE GENOMIC DNA]</scope>
    <source>
        <strain evidence="2">cv. Yunnan</strain>
        <tissue evidence="1">Leaves</tissue>
    </source>
</reference>
<organism evidence="1 2">
    <name type="scientific">Smallanthus sonchifolius</name>
    <dbReference type="NCBI Taxonomy" id="185202"/>
    <lineage>
        <taxon>Eukaryota</taxon>
        <taxon>Viridiplantae</taxon>
        <taxon>Streptophyta</taxon>
        <taxon>Embryophyta</taxon>
        <taxon>Tracheophyta</taxon>
        <taxon>Spermatophyta</taxon>
        <taxon>Magnoliopsida</taxon>
        <taxon>eudicotyledons</taxon>
        <taxon>Gunneridae</taxon>
        <taxon>Pentapetalae</taxon>
        <taxon>asterids</taxon>
        <taxon>campanulids</taxon>
        <taxon>Asterales</taxon>
        <taxon>Asteraceae</taxon>
        <taxon>Asteroideae</taxon>
        <taxon>Heliantheae alliance</taxon>
        <taxon>Millerieae</taxon>
        <taxon>Smallanthus</taxon>
    </lineage>
</organism>
<reference evidence="2" key="1">
    <citation type="journal article" date="2022" name="Mol. Ecol. Resour.">
        <title>The genomes of chicory, endive, great burdock and yacon provide insights into Asteraceae palaeo-polyploidization history and plant inulin production.</title>
        <authorList>
            <person name="Fan W."/>
            <person name="Wang S."/>
            <person name="Wang H."/>
            <person name="Wang A."/>
            <person name="Jiang F."/>
            <person name="Liu H."/>
            <person name="Zhao H."/>
            <person name="Xu D."/>
            <person name="Zhang Y."/>
        </authorList>
    </citation>
    <scope>NUCLEOTIDE SEQUENCE [LARGE SCALE GENOMIC DNA]</scope>
    <source>
        <strain evidence="2">cv. Yunnan</strain>
    </source>
</reference>
<accession>A0ACB9J6G9</accession>
<gene>
    <name evidence="1" type="ORF">L1987_14839</name>
</gene>
<evidence type="ECO:0000313" key="1">
    <source>
        <dbReference type="EMBL" id="KAI3815180.1"/>
    </source>
</evidence>